<evidence type="ECO:0000256" key="3">
    <source>
        <dbReference type="ARBA" id="ARBA00022989"/>
    </source>
</evidence>
<organism evidence="6 7">
    <name type="scientific">Streptomyces pyxinae</name>
    <dbReference type="NCBI Taxonomy" id="2970734"/>
    <lineage>
        <taxon>Bacteria</taxon>
        <taxon>Bacillati</taxon>
        <taxon>Actinomycetota</taxon>
        <taxon>Actinomycetes</taxon>
        <taxon>Kitasatosporales</taxon>
        <taxon>Streptomycetaceae</taxon>
        <taxon>Streptomyces</taxon>
    </lineage>
</organism>
<evidence type="ECO:0000256" key="4">
    <source>
        <dbReference type="ARBA" id="ARBA00023136"/>
    </source>
</evidence>
<keyword evidence="3 5" id="KW-1133">Transmembrane helix</keyword>
<gene>
    <name evidence="6" type="ORF">NX801_23935</name>
</gene>
<feature type="transmembrane region" description="Helical" evidence="5">
    <location>
        <begin position="43"/>
        <end position="63"/>
    </location>
</feature>
<evidence type="ECO:0000256" key="2">
    <source>
        <dbReference type="ARBA" id="ARBA00022692"/>
    </source>
</evidence>
<reference evidence="6" key="1">
    <citation type="submission" date="2022-08" db="EMBL/GenBank/DDBJ databases">
        <authorList>
            <person name="Somphong A."/>
            <person name="Phongsopitanun W."/>
        </authorList>
    </citation>
    <scope>NUCLEOTIDE SEQUENCE</scope>
    <source>
        <strain evidence="6">LP05-1</strain>
    </source>
</reference>
<feature type="transmembrane region" description="Helical" evidence="5">
    <location>
        <begin position="96"/>
        <end position="115"/>
    </location>
</feature>
<evidence type="ECO:0000256" key="1">
    <source>
        <dbReference type="ARBA" id="ARBA00004141"/>
    </source>
</evidence>
<evidence type="ECO:0000313" key="7">
    <source>
        <dbReference type="Proteomes" id="UP001431313"/>
    </source>
</evidence>
<comment type="caution">
    <text evidence="6">The sequence shown here is derived from an EMBL/GenBank/DDBJ whole genome shotgun (WGS) entry which is preliminary data.</text>
</comment>
<dbReference type="EMBL" id="JANUGQ010000025">
    <property type="protein sequence ID" value="MCS0638650.1"/>
    <property type="molecule type" value="Genomic_DNA"/>
</dbReference>
<feature type="transmembrane region" description="Helical" evidence="5">
    <location>
        <begin position="70"/>
        <end position="90"/>
    </location>
</feature>
<comment type="subcellular location">
    <subcellularLocation>
        <location evidence="1">Membrane</location>
        <topology evidence="1">Multi-pass membrane protein</topology>
    </subcellularLocation>
</comment>
<name>A0ABT2CMJ6_9ACTN</name>
<sequence length="118" mass="11839">MHLAQVIVTAVTIAANAGIAAADFAKAKSVLANSAEVQLPPSWLPWLATLKAAGAAGLLLGLLGLRPLGIAAATGLVLFYTGAVITHIRARVHHNIAFPGAYLALAVASLLLALATGA</sequence>
<accession>A0ABT2CMJ6</accession>
<dbReference type="InterPro" id="IPR032808">
    <property type="entry name" value="DoxX"/>
</dbReference>
<evidence type="ECO:0000256" key="5">
    <source>
        <dbReference type="SAM" id="Phobius"/>
    </source>
</evidence>
<dbReference type="RefSeq" id="WP_258789956.1">
    <property type="nucleotide sequence ID" value="NZ_JANUGQ010000025.1"/>
</dbReference>
<keyword evidence="2 5" id="KW-0812">Transmembrane</keyword>
<keyword evidence="7" id="KW-1185">Reference proteome</keyword>
<dbReference type="Proteomes" id="UP001431313">
    <property type="component" value="Unassembled WGS sequence"/>
</dbReference>
<protein>
    <submittedName>
        <fullName evidence="6">DoxX family protein</fullName>
    </submittedName>
</protein>
<keyword evidence="4 5" id="KW-0472">Membrane</keyword>
<proteinExistence type="predicted"/>
<evidence type="ECO:0000313" key="6">
    <source>
        <dbReference type="EMBL" id="MCS0638650.1"/>
    </source>
</evidence>
<dbReference type="Pfam" id="PF13564">
    <property type="entry name" value="DoxX_2"/>
    <property type="match status" value="1"/>
</dbReference>